<accession>A0ABD5PRU0</accession>
<name>A0ABD5PRU0_9EURY</name>
<protein>
    <submittedName>
        <fullName evidence="2">Uncharacterized protein</fullName>
    </submittedName>
</protein>
<organism evidence="2 3">
    <name type="scientific">Halosolutus amylolyticus</name>
    <dbReference type="NCBI Taxonomy" id="2932267"/>
    <lineage>
        <taxon>Archaea</taxon>
        <taxon>Methanobacteriati</taxon>
        <taxon>Methanobacteriota</taxon>
        <taxon>Stenosarchaea group</taxon>
        <taxon>Halobacteria</taxon>
        <taxon>Halobacteriales</taxon>
        <taxon>Natrialbaceae</taxon>
        <taxon>Halosolutus</taxon>
    </lineage>
</organism>
<evidence type="ECO:0000313" key="2">
    <source>
        <dbReference type="EMBL" id="MFC4543054.1"/>
    </source>
</evidence>
<dbReference type="RefSeq" id="WP_250140261.1">
    <property type="nucleotide sequence ID" value="NZ_JALIQP010000002.1"/>
</dbReference>
<comment type="caution">
    <text evidence="2">The sequence shown here is derived from an EMBL/GenBank/DDBJ whole genome shotgun (WGS) entry which is preliminary data.</text>
</comment>
<gene>
    <name evidence="2" type="ORF">ACFO5R_14085</name>
</gene>
<feature type="region of interest" description="Disordered" evidence="1">
    <location>
        <begin position="1"/>
        <end position="69"/>
    </location>
</feature>
<sequence>MHTRHTQPDPTPDRPTNRSPARTPPEPIVRTPTDRAPRTFTRSSHRLQNLVDEFNAGFPGSTADRETQS</sequence>
<evidence type="ECO:0000256" key="1">
    <source>
        <dbReference type="SAM" id="MobiDB-lite"/>
    </source>
</evidence>
<keyword evidence="3" id="KW-1185">Reference proteome</keyword>
<evidence type="ECO:0000313" key="3">
    <source>
        <dbReference type="Proteomes" id="UP001595898"/>
    </source>
</evidence>
<reference evidence="2 3" key="1">
    <citation type="journal article" date="2019" name="Int. J. Syst. Evol. Microbiol.">
        <title>The Global Catalogue of Microorganisms (GCM) 10K type strain sequencing project: providing services to taxonomists for standard genome sequencing and annotation.</title>
        <authorList>
            <consortium name="The Broad Institute Genomics Platform"/>
            <consortium name="The Broad Institute Genome Sequencing Center for Infectious Disease"/>
            <person name="Wu L."/>
            <person name="Ma J."/>
        </authorList>
    </citation>
    <scope>NUCLEOTIDE SEQUENCE [LARGE SCALE GENOMIC DNA]</scope>
    <source>
        <strain evidence="2 3">WLHS5</strain>
    </source>
</reference>
<dbReference type="Proteomes" id="UP001595898">
    <property type="component" value="Unassembled WGS sequence"/>
</dbReference>
<dbReference type="AlphaFoldDB" id="A0ABD5PRU0"/>
<dbReference type="EMBL" id="JBHSFA010000007">
    <property type="protein sequence ID" value="MFC4543054.1"/>
    <property type="molecule type" value="Genomic_DNA"/>
</dbReference>
<proteinExistence type="predicted"/>